<accession>A0A8I2YEL6</accession>
<dbReference type="InterPro" id="IPR022761">
    <property type="entry name" value="Fumarate_lyase_N"/>
</dbReference>
<evidence type="ECO:0000259" key="2">
    <source>
        <dbReference type="Pfam" id="PF00206"/>
    </source>
</evidence>
<comment type="caution">
    <text evidence="3">The sequence shown here is derived from an EMBL/GenBank/DDBJ whole genome shotgun (WGS) entry which is preliminary data.</text>
</comment>
<feature type="region of interest" description="Disordered" evidence="1">
    <location>
        <begin position="1"/>
        <end position="32"/>
    </location>
</feature>
<dbReference type="Pfam" id="PF00206">
    <property type="entry name" value="Lyase_1"/>
    <property type="match status" value="1"/>
</dbReference>
<dbReference type="PANTHER" id="PTHR43814:SF1">
    <property type="entry name" value="ARGININOSUCCINATE LYASE"/>
    <property type="match status" value="1"/>
</dbReference>
<protein>
    <submittedName>
        <fullName evidence="3">L-Aspartase-like protein</fullName>
    </submittedName>
</protein>
<dbReference type="InterPro" id="IPR009049">
    <property type="entry name" value="Argininosuccinate_lyase"/>
</dbReference>
<dbReference type="GO" id="GO:0042450">
    <property type="term" value="P:L-arginine biosynthetic process via ornithine"/>
    <property type="evidence" value="ECO:0007669"/>
    <property type="project" value="InterPro"/>
</dbReference>
<keyword evidence="4" id="KW-1185">Reference proteome</keyword>
<evidence type="ECO:0000313" key="3">
    <source>
        <dbReference type="EMBL" id="KAG6370502.1"/>
    </source>
</evidence>
<feature type="domain" description="Fumarate lyase N-terminal" evidence="2">
    <location>
        <begin position="69"/>
        <end position="154"/>
    </location>
</feature>
<dbReference type="OrthoDB" id="2561043at2759"/>
<name>A0A8I2YEL6_9AGAM</name>
<evidence type="ECO:0000313" key="4">
    <source>
        <dbReference type="Proteomes" id="UP000683000"/>
    </source>
</evidence>
<dbReference type="GO" id="GO:0005829">
    <property type="term" value="C:cytosol"/>
    <property type="evidence" value="ECO:0007669"/>
    <property type="project" value="TreeGrafter"/>
</dbReference>
<dbReference type="SUPFAM" id="SSF48557">
    <property type="entry name" value="L-aspartase-like"/>
    <property type="match status" value="1"/>
</dbReference>
<dbReference type="Gene3D" id="1.20.200.10">
    <property type="entry name" value="Fumarase/aspartase (Central domain)"/>
    <property type="match status" value="1"/>
</dbReference>
<dbReference type="InterPro" id="IPR008948">
    <property type="entry name" value="L-Aspartase-like"/>
</dbReference>
<dbReference type="AlphaFoldDB" id="A0A8I2YEL6"/>
<evidence type="ECO:0000256" key="1">
    <source>
        <dbReference type="SAM" id="MobiDB-lite"/>
    </source>
</evidence>
<sequence>MSNQPTKQQLFGGRFTGKKSTSSRGCRLSRGNGRFVPTSDDEDIHTANECRLTELIGPLGGKLQRLLDQVVDVQTSLEGLVRVMVERADKERDILLPVYTHFQRGQPIQWSLLLLSHAFSFKNDLDLLRQLVPRISGLPLGSGALAGNPFTVDRVPD</sequence>
<dbReference type="PANTHER" id="PTHR43814">
    <property type="entry name" value="ARGININOSUCCINATE LYASE"/>
    <property type="match status" value="1"/>
</dbReference>
<dbReference type="GO" id="GO:0004056">
    <property type="term" value="F:argininosuccinate lyase activity"/>
    <property type="evidence" value="ECO:0007669"/>
    <property type="project" value="InterPro"/>
</dbReference>
<proteinExistence type="predicted"/>
<organism evidence="3 4">
    <name type="scientific">Boletus reticuloceps</name>
    <dbReference type="NCBI Taxonomy" id="495285"/>
    <lineage>
        <taxon>Eukaryota</taxon>
        <taxon>Fungi</taxon>
        <taxon>Dikarya</taxon>
        <taxon>Basidiomycota</taxon>
        <taxon>Agaricomycotina</taxon>
        <taxon>Agaricomycetes</taxon>
        <taxon>Agaricomycetidae</taxon>
        <taxon>Boletales</taxon>
        <taxon>Boletineae</taxon>
        <taxon>Boletaceae</taxon>
        <taxon>Boletoideae</taxon>
        <taxon>Boletus</taxon>
    </lineage>
</organism>
<dbReference type="InterPro" id="IPR024083">
    <property type="entry name" value="Fumarase/histidase_N"/>
</dbReference>
<dbReference type="Gene3D" id="1.10.275.10">
    <property type="entry name" value="Fumarase/aspartase (N-terminal domain)"/>
    <property type="match status" value="2"/>
</dbReference>
<reference evidence="3" key="1">
    <citation type="submission" date="2021-03" db="EMBL/GenBank/DDBJ databases">
        <title>Evolutionary innovations through gain and loss of genes in the ectomycorrhizal Boletales.</title>
        <authorList>
            <person name="Wu G."/>
            <person name="Miyauchi S."/>
            <person name="Morin E."/>
            <person name="Yang Z.-L."/>
            <person name="Xu J."/>
            <person name="Martin F.M."/>
        </authorList>
    </citation>
    <scope>NUCLEOTIDE SEQUENCE</scope>
    <source>
        <strain evidence="3">BR01</strain>
    </source>
</reference>
<dbReference type="EMBL" id="JAGFBS010000049">
    <property type="protein sequence ID" value="KAG6370502.1"/>
    <property type="molecule type" value="Genomic_DNA"/>
</dbReference>
<dbReference type="Proteomes" id="UP000683000">
    <property type="component" value="Unassembled WGS sequence"/>
</dbReference>
<dbReference type="PRINTS" id="PR00145">
    <property type="entry name" value="ARGSUCLYASE"/>
</dbReference>
<gene>
    <name evidence="3" type="ORF">JVT61DRAFT_11429</name>
</gene>